<organism evidence="1 2">
    <name type="scientific">Acidithiobacillus ferridurans</name>
    <dbReference type="NCBI Taxonomy" id="1232575"/>
    <lineage>
        <taxon>Bacteria</taxon>
        <taxon>Pseudomonadati</taxon>
        <taxon>Pseudomonadota</taxon>
        <taxon>Acidithiobacillia</taxon>
        <taxon>Acidithiobacillales</taxon>
        <taxon>Acidithiobacillaceae</taxon>
        <taxon>Acidithiobacillus</taxon>
    </lineage>
</organism>
<dbReference type="AlphaFoldDB" id="A0A8X8G7K2"/>
<accession>A0A8X8G7K2</accession>
<proteinExistence type="predicted"/>
<reference evidence="1" key="1">
    <citation type="journal article" date="2021" name="ISME J.">
        <title>Genomic evolution of the class Acidithiobacillia: deep-branching Proteobacteria living in extreme acidic conditions.</title>
        <authorList>
            <person name="Moya-Beltran A."/>
            <person name="Beard S."/>
            <person name="Rojas-Villalobos C."/>
            <person name="Issotta F."/>
            <person name="Gallardo Y."/>
            <person name="Ulloa R."/>
            <person name="Giaveno A."/>
            <person name="Degli Esposti M."/>
            <person name="Johnson D.B."/>
            <person name="Quatrini R."/>
        </authorList>
    </citation>
    <scope>NUCLEOTIDE SEQUENCE</scope>
    <source>
        <strain evidence="1">DSM 583</strain>
    </source>
</reference>
<comment type="caution">
    <text evidence="1">The sequence shown here is derived from an EMBL/GenBank/DDBJ whole genome shotgun (WGS) entry which is preliminary data.</text>
</comment>
<sequence length="125" mass="13910">MNESSSNTSGNGFFGSREHYLAFRKAWKASCKERKQTALLFAIYALMRGKSLDTVFTPVTNPTKLANGQKPDGAKQEAIRALKSLDRAMTFNNTTWQTVRESLLAPFGGVEMERSFKAALWAALK</sequence>
<dbReference type="Proteomes" id="UP000887300">
    <property type="component" value="Unassembled WGS sequence"/>
</dbReference>
<evidence type="ECO:0000313" key="1">
    <source>
        <dbReference type="EMBL" id="MBU2723425.1"/>
    </source>
</evidence>
<name>A0A8X8G7K2_ACIFI</name>
<protein>
    <submittedName>
        <fullName evidence="1">Uncharacterized protein</fullName>
    </submittedName>
</protein>
<dbReference type="RefSeq" id="WP_215886207.1">
    <property type="nucleotide sequence ID" value="NZ_CP134225.1"/>
</dbReference>
<gene>
    <name evidence="1" type="ORF">HF568_09470</name>
</gene>
<evidence type="ECO:0000313" key="2">
    <source>
        <dbReference type="Proteomes" id="UP000887300"/>
    </source>
</evidence>
<dbReference type="EMBL" id="JABBHS010000276">
    <property type="protein sequence ID" value="MBU2723425.1"/>
    <property type="molecule type" value="Genomic_DNA"/>
</dbReference>